<dbReference type="PANTHER" id="PTHR47634:SF9">
    <property type="entry name" value="PROTEIN KINASE DOMAIN-CONTAINING PROTEIN-RELATED"/>
    <property type="match status" value="1"/>
</dbReference>
<evidence type="ECO:0000259" key="9">
    <source>
        <dbReference type="PROSITE" id="PS50011"/>
    </source>
</evidence>
<dbReference type="EMBL" id="JADNRY010000017">
    <property type="protein sequence ID" value="KAF9073510.1"/>
    <property type="molecule type" value="Genomic_DNA"/>
</dbReference>
<evidence type="ECO:0000256" key="8">
    <source>
        <dbReference type="ARBA" id="ARBA00048679"/>
    </source>
</evidence>
<organism evidence="10 11">
    <name type="scientific">Rhodocollybia butyracea</name>
    <dbReference type="NCBI Taxonomy" id="206335"/>
    <lineage>
        <taxon>Eukaryota</taxon>
        <taxon>Fungi</taxon>
        <taxon>Dikarya</taxon>
        <taxon>Basidiomycota</taxon>
        <taxon>Agaricomycotina</taxon>
        <taxon>Agaricomycetes</taxon>
        <taxon>Agaricomycetidae</taxon>
        <taxon>Agaricales</taxon>
        <taxon>Marasmiineae</taxon>
        <taxon>Omphalotaceae</taxon>
        <taxon>Rhodocollybia</taxon>
    </lineage>
</organism>
<evidence type="ECO:0000256" key="4">
    <source>
        <dbReference type="ARBA" id="ARBA00022741"/>
    </source>
</evidence>
<evidence type="ECO:0000313" key="10">
    <source>
        <dbReference type="EMBL" id="KAF9073510.1"/>
    </source>
</evidence>
<dbReference type="InterPro" id="IPR051334">
    <property type="entry name" value="SRPK"/>
</dbReference>
<dbReference type="Gene3D" id="3.30.200.20">
    <property type="entry name" value="Phosphorylase Kinase, domain 1"/>
    <property type="match status" value="1"/>
</dbReference>
<dbReference type="Proteomes" id="UP000772434">
    <property type="component" value="Unassembled WGS sequence"/>
</dbReference>
<keyword evidence="6" id="KW-0067">ATP-binding</keyword>
<keyword evidence="3" id="KW-0808">Transferase</keyword>
<evidence type="ECO:0000256" key="6">
    <source>
        <dbReference type="ARBA" id="ARBA00022840"/>
    </source>
</evidence>
<evidence type="ECO:0000313" key="11">
    <source>
        <dbReference type="Proteomes" id="UP000772434"/>
    </source>
</evidence>
<name>A0A9P5Q4N5_9AGAR</name>
<dbReference type="GO" id="GO:0005524">
    <property type="term" value="F:ATP binding"/>
    <property type="evidence" value="ECO:0007669"/>
    <property type="project" value="UniProtKB-KW"/>
</dbReference>
<dbReference type="InterPro" id="IPR000719">
    <property type="entry name" value="Prot_kinase_dom"/>
</dbReference>
<evidence type="ECO:0000256" key="3">
    <source>
        <dbReference type="ARBA" id="ARBA00022679"/>
    </source>
</evidence>
<dbReference type="InterPro" id="IPR011009">
    <property type="entry name" value="Kinase-like_dom_sf"/>
</dbReference>
<accession>A0A9P5Q4N5</accession>
<gene>
    <name evidence="10" type="ORF">BDP27DRAFT_1381634</name>
</gene>
<dbReference type="EC" id="2.7.11.1" evidence="1"/>
<dbReference type="GO" id="GO:0050684">
    <property type="term" value="P:regulation of mRNA processing"/>
    <property type="evidence" value="ECO:0007669"/>
    <property type="project" value="TreeGrafter"/>
</dbReference>
<dbReference type="GO" id="GO:0004674">
    <property type="term" value="F:protein serine/threonine kinase activity"/>
    <property type="evidence" value="ECO:0007669"/>
    <property type="project" value="UniProtKB-KW"/>
</dbReference>
<evidence type="ECO:0000256" key="5">
    <source>
        <dbReference type="ARBA" id="ARBA00022777"/>
    </source>
</evidence>
<evidence type="ECO:0000256" key="2">
    <source>
        <dbReference type="ARBA" id="ARBA00022527"/>
    </source>
</evidence>
<sequence>MLRLARQLFTRRASSPRNFPSSGFKIIDGAEKLEEENWDWYEPGIFYPVRIGEVFQSRYQVVGKLGYGSRSTAWLCRDLIGHKYIALKVCERETTTILRELAAYNHLSTITTTKAGAHLVRKLLDTFKIIGSNGVHHCFTVRDVLLQPLNIHLSVEDESILKHLEEREMNNPSPRKIYSDRVIHDAPGLGVPKSFGRPVLCDFGEARFGATNAMYTDDIQPYVYRAPEVILDIPWTYSADIWNVGVMIWDMLENKHLFEARDENNSNSTLYHIAEMVAILGPPSLDYLRRSETSSKYFDSTGNWIGAAKIPNISLENSEENLEGENKVLFLNFIRKMLKWVPEERYSAEQLLEDPWLKS</sequence>
<keyword evidence="2" id="KW-0723">Serine/threonine-protein kinase</keyword>
<dbReference type="OrthoDB" id="5979581at2759"/>
<dbReference type="GO" id="GO:0000245">
    <property type="term" value="P:spliceosomal complex assembly"/>
    <property type="evidence" value="ECO:0007669"/>
    <property type="project" value="TreeGrafter"/>
</dbReference>
<proteinExistence type="predicted"/>
<dbReference type="Gene3D" id="1.10.510.10">
    <property type="entry name" value="Transferase(Phosphotransferase) domain 1"/>
    <property type="match status" value="1"/>
</dbReference>
<dbReference type="AlphaFoldDB" id="A0A9P5Q4N5"/>
<comment type="catalytic activity">
    <reaction evidence="8">
        <text>L-seryl-[protein] + ATP = O-phospho-L-seryl-[protein] + ADP + H(+)</text>
        <dbReference type="Rhea" id="RHEA:17989"/>
        <dbReference type="Rhea" id="RHEA-COMP:9863"/>
        <dbReference type="Rhea" id="RHEA-COMP:11604"/>
        <dbReference type="ChEBI" id="CHEBI:15378"/>
        <dbReference type="ChEBI" id="CHEBI:29999"/>
        <dbReference type="ChEBI" id="CHEBI:30616"/>
        <dbReference type="ChEBI" id="CHEBI:83421"/>
        <dbReference type="ChEBI" id="CHEBI:456216"/>
        <dbReference type="EC" id="2.7.11.1"/>
    </reaction>
</comment>
<reference evidence="10" key="1">
    <citation type="submission" date="2020-11" db="EMBL/GenBank/DDBJ databases">
        <authorList>
            <consortium name="DOE Joint Genome Institute"/>
            <person name="Ahrendt S."/>
            <person name="Riley R."/>
            <person name="Andreopoulos W."/>
            <person name="Labutti K."/>
            <person name="Pangilinan J."/>
            <person name="Ruiz-Duenas F.J."/>
            <person name="Barrasa J.M."/>
            <person name="Sanchez-Garcia M."/>
            <person name="Camarero S."/>
            <person name="Miyauchi S."/>
            <person name="Serrano A."/>
            <person name="Linde D."/>
            <person name="Babiker R."/>
            <person name="Drula E."/>
            <person name="Ayuso-Fernandez I."/>
            <person name="Pacheco R."/>
            <person name="Padilla G."/>
            <person name="Ferreira P."/>
            <person name="Barriuso J."/>
            <person name="Kellner H."/>
            <person name="Castanera R."/>
            <person name="Alfaro M."/>
            <person name="Ramirez L."/>
            <person name="Pisabarro A.G."/>
            <person name="Kuo A."/>
            <person name="Tritt A."/>
            <person name="Lipzen A."/>
            <person name="He G."/>
            <person name="Yan M."/>
            <person name="Ng V."/>
            <person name="Cullen D."/>
            <person name="Martin F."/>
            <person name="Rosso M.-N."/>
            <person name="Henrissat B."/>
            <person name="Hibbett D."/>
            <person name="Martinez A.T."/>
            <person name="Grigoriev I.V."/>
        </authorList>
    </citation>
    <scope>NUCLEOTIDE SEQUENCE</scope>
    <source>
        <strain evidence="10">AH 40177</strain>
    </source>
</reference>
<evidence type="ECO:0000256" key="7">
    <source>
        <dbReference type="ARBA" id="ARBA00047899"/>
    </source>
</evidence>
<comment type="caution">
    <text evidence="10">The sequence shown here is derived from an EMBL/GenBank/DDBJ whole genome shotgun (WGS) entry which is preliminary data.</text>
</comment>
<feature type="domain" description="Protein kinase" evidence="9">
    <location>
        <begin position="59"/>
        <end position="357"/>
    </location>
</feature>
<dbReference type="PROSITE" id="PS50011">
    <property type="entry name" value="PROTEIN_KINASE_DOM"/>
    <property type="match status" value="1"/>
</dbReference>
<protein>
    <recommendedName>
        <fullName evidence="1">non-specific serine/threonine protein kinase</fullName>
        <ecNumber evidence="1">2.7.11.1</ecNumber>
    </recommendedName>
</protein>
<dbReference type="SUPFAM" id="SSF56112">
    <property type="entry name" value="Protein kinase-like (PK-like)"/>
    <property type="match status" value="1"/>
</dbReference>
<evidence type="ECO:0000256" key="1">
    <source>
        <dbReference type="ARBA" id="ARBA00012513"/>
    </source>
</evidence>
<comment type="catalytic activity">
    <reaction evidence="7">
        <text>L-threonyl-[protein] + ATP = O-phospho-L-threonyl-[protein] + ADP + H(+)</text>
        <dbReference type="Rhea" id="RHEA:46608"/>
        <dbReference type="Rhea" id="RHEA-COMP:11060"/>
        <dbReference type="Rhea" id="RHEA-COMP:11605"/>
        <dbReference type="ChEBI" id="CHEBI:15378"/>
        <dbReference type="ChEBI" id="CHEBI:30013"/>
        <dbReference type="ChEBI" id="CHEBI:30616"/>
        <dbReference type="ChEBI" id="CHEBI:61977"/>
        <dbReference type="ChEBI" id="CHEBI:456216"/>
        <dbReference type="EC" id="2.7.11.1"/>
    </reaction>
</comment>
<dbReference type="PANTHER" id="PTHR47634">
    <property type="entry name" value="PROTEIN KINASE DOMAIN-CONTAINING PROTEIN-RELATED"/>
    <property type="match status" value="1"/>
</dbReference>
<keyword evidence="5" id="KW-0418">Kinase</keyword>
<keyword evidence="4" id="KW-0547">Nucleotide-binding</keyword>
<dbReference type="SMART" id="SM00220">
    <property type="entry name" value="S_TKc"/>
    <property type="match status" value="1"/>
</dbReference>
<keyword evidence="11" id="KW-1185">Reference proteome</keyword>
<dbReference type="Pfam" id="PF00069">
    <property type="entry name" value="Pkinase"/>
    <property type="match status" value="1"/>
</dbReference>